<dbReference type="InterPro" id="IPR037026">
    <property type="entry name" value="Vgr_OB-fold_dom_sf"/>
</dbReference>
<dbReference type="STRING" id="1423795.FD12_GL001384"/>
<evidence type="ECO:0000313" key="2">
    <source>
        <dbReference type="Proteomes" id="UP000321569"/>
    </source>
</evidence>
<dbReference type="EMBL" id="BKAM01000007">
    <property type="protein sequence ID" value="GEP72040.1"/>
    <property type="molecule type" value="Genomic_DNA"/>
</dbReference>
<reference evidence="1 2" key="1">
    <citation type="submission" date="2019-07" db="EMBL/GenBank/DDBJ databases">
        <title>Whole genome shotgun sequence of Lactobacillus rapi NBRC 109618.</title>
        <authorList>
            <person name="Hosoyama A."/>
            <person name="Uohara A."/>
            <person name="Ohji S."/>
            <person name="Ichikawa N."/>
        </authorList>
    </citation>
    <scope>NUCLEOTIDE SEQUENCE [LARGE SCALE GENOMIC DNA]</scope>
    <source>
        <strain evidence="1 2">NBRC 109618</strain>
    </source>
</reference>
<protein>
    <submittedName>
        <fullName evidence="1">Uncharacterized protein</fullName>
    </submittedName>
</protein>
<organism evidence="1 2">
    <name type="scientific">Lentilactobacillus rapi</name>
    <dbReference type="NCBI Taxonomy" id="481723"/>
    <lineage>
        <taxon>Bacteria</taxon>
        <taxon>Bacillati</taxon>
        <taxon>Bacillota</taxon>
        <taxon>Bacilli</taxon>
        <taxon>Lactobacillales</taxon>
        <taxon>Lactobacillaceae</taxon>
        <taxon>Lentilactobacillus</taxon>
    </lineage>
</organism>
<dbReference type="OrthoDB" id="2311966at2"/>
<proteinExistence type="predicted"/>
<gene>
    <name evidence="1" type="ORF">LRA02_09080</name>
</gene>
<dbReference type="AlphaFoldDB" id="A0A512PLH7"/>
<comment type="caution">
    <text evidence="1">The sequence shown here is derived from an EMBL/GenBank/DDBJ whole genome shotgun (WGS) entry which is preliminary data.</text>
</comment>
<dbReference type="RefSeq" id="WP_054747951.1">
    <property type="nucleotide sequence ID" value="NZ_BKAM01000007.1"/>
</dbReference>
<dbReference type="Proteomes" id="UP000321569">
    <property type="component" value="Unassembled WGS sequence"/>
</dbReference>
<dbReference type="Gene3D" id="2.40.50.230">
    <property type="entry name" value="Gp5 N-terminal domain"/>
    <property type="match status" value="1"/>
</dbReference>
<name>A0A512PLH7_9LACO</name>
<accession>A0A512PLH7</accession>
<sequence>MSQTIEDTFHELMSKVQNKTKYETNVGEFAKIVRYNKGSHTADVQPLVDDVGGRDEARIINECPVLYPCYAVDELRAEIISKGQDAMKTISPRPTIKPGATVFIVFNNRDLDNFTGGSFQKSSDRMHDINDAVVVGVLE</sequence>
<evidence type="ECO:0000313" key="1">
    <source>
        <dbReference type="EMBL" id="GEP72040.1"/>
    </source>
</evidence>